<organism evidence="1 2">
    <name type="scientific">Portibacter lacus</name>
    <dbReference type="NCBI Taxonomy" id="1099794"/>
    <lineage>
        <taxon>Bacteria</taxon>
        <taxon>Pseudomonadati</taxon>
        <taxon>Bacteroidota</taxon>
        <taxon>Saprospiria</taxon>
        <taxon>Saprospirales</taxon>
        <taxon>Haliscomenobacteraceae</taxon>
        <taxon>Portibacter</taxon>
    </lineage>
</organism>
<reference evidence="1" key="2">
    <citation type="submission" date="2023-01" db="EMBL/GenBank/DDBJ databases">
        <title>Draft genome sequence of Portibacter lacus strain NBRC 108769.</title>
        <authorList>
            <person name="Sun Q."/>
            <person name="Mori K."/>
        </authorList>
    </citation>
    <scope>NUCLEOTIDE SEQUENCE</scope>
    <source>
        <strain evidence="1">NBRC 108769</strain>
    </source>
</reference>
<protein>
    <submittedName>
        <fullName evidence="1">Uncharacterized protein</fullName>
    </submittedName>
</protein>
<dbReference type="EMBL" id="BSOH01000037">
    <property type="protein sequence ID" value="GLR20079.1"/>
    <property type="molecule type" value="Genomic_DNA"/>
</dbReference>
<dbReference type="AlphaFoldDB" id="A0AA37SUN0"/>
<name>A0AA37SUN0_9BACT</name>
<keyword evidence="2" id="KW-1185">Reference proteome</keyword>
<proteinExistence type="predicted"/>
<accession>A0AA37SUN0</accession>
<dbReference type="Proteomes" id="UP001156666">
    <property type="component" value="Unassembled WGS sequence"/>
</dbReference>
<reference evidence="1" key="1">
    <citation type="journal article" date="2014" name="Int. J. Syst. Evol. Microbiol.">
        <title>Complete genome sequence of Corynebacterium casei LMG S-19264T (=DSM 44701T), isolated from a smear-ripened cheese.</title>
        <authorList>
            <consortium name="US DOE Joint Genome Institute (JGI-PGF)"/>
            <person name="Walter F."/>
            <person name="Albersmeier A."/>
            <person name="Kalinowski J."/>
            <person name="Ruckert C."/>
        </authorList>
    </citation>
    <scope>NUCLEOTIDE SEQUENCE</scope>
    <source>
        <strain evidence="1">NBRC 108769</strain>
    </source>
</reference>
<comment type="caution">
    <text evidence="1">The sequence shown here is derived from an EMBL/GenBank/DDBJ whole genome shotgun (WGS) entry which is preliminary data.</text>
</comment>
<evidence type="ECO:0000313" key="1">
    <source>
        <dbReference type="EMBL" id="GLR20079.1"/>
    </source>
</evidence>
<evidence type="ECO:0000313" key="2">
    <source>
        <dbReference type="Proteomes" id="UP001156666"/>
    </source>
</evidence>
<sequence length="258" mass="30213">MSILFSSCLTDLRTKSLRSPELYTPEMHEQGVEILKRYAKVSGEDKWKTINSYQIYFNDDFFGLMGGLAQPFKNKRNKFKLNYYTQENAGTLEFLNGKKEGQVWGYNEGSSYIKETINAKPIDKDKKGIKFWLPTYQYFIEFPFRISNADIIYFVGEDKYGLNVYDKVLVSWKQAAPQRKIDQYLLWLNKDTGLVDILQYTIRDQGAIFKGTAFIEEHTNYNGIVIPALFRVYLKKSGRRPLHIMRPHHFTATDFIVE</sequence>
<gene>
    <name evidence="1" type="ORF">GCM10007940_46950</name>
</gene>